<evidence type="ECO:0000313" key="2">
    <source>
        <dbReference type="EMBL" id="AHI27670.1"/>
    </source>
</evidence>
<protein>
    <recommendedName>
        <fullName evidence="4">Tetratricopeptide repeat protein</fullName>
    </recommendedName>
</protein>
<name>W5YFA3_9GAMM</name>
<dbReference type="KEGG" id="msx:AU14_00200"/>
<feature type="signal peptide" evidence="1">
    <location>
        <begin position="1"/>
        <end position="31"/>
    </location>
</feature>
<dbReference type="STRING" id="1420916.AU14_00200"/>
<organism evidence="2 3">
    <name type="scientific">Marinobacter similis</name>
    <dbReference type="NCBI Taxonomy" id="1420916"/>
    <lineage>
        <taxon>Bacteria</taxon>
        <taxon>Pseudomonadati</taxon>
        <taxon>Pseudomonadota</taxon>
        <taxon>Gammaproteobacteria</taxon>
        <taxon>Pseudomonadales</taxon>
        <taxon>Marinobacteraceae</taxon>
        <taxon>Marinobacter</taxon>
    </lineage>
</organism>
<sequence length="653" mass="73839">MALKAGILARKRSAWVAVSCLWLMASAPGWADEPAPERVQDLRYGWVLYNYHQGQAFDALTQLSVASEQGGIQGHGDHPALVEGGLLLSYGMTREAGELFTRLLGDDGKGSALSPEVRNQAWFYLGKVLYLEADYQLAEANLNRVDGVTLETSEPGLYQEWLYLQARLAEQLASQPDPDAIGQFRDQLDPNAIWAHYLTYNTAMAELADGNGEAAIATLAELIRQMEAEAGDSPEDNAEDNAEQQALMEKSRLSLARIYLANGRFDEAFRALELLSAEGPFSDRALFEYAVAAAGQGEMARALNAINVLSSRQLFSPWLQQVPYARGYLLEQMERPAEALAAFREAADRYERLEAELVAARTALTEDSLMARLEFQQDGDGKMTDAYGRLKVMPSDFGLSEILATESFQQALSELHDLYSMQAFLADWQQQLASFELMLETRQLQRTARIKATRQALAEQQADQWAAAHQQYQQQITEALARESYEFFMTAEQKELKTRLERVAESLAALPNDERTQRQRAQYRRMQAYFDWMIVDDYGVNRWAAQRQLRELDTAMAEFRSQRQTIETLMADDKQHQRLSDRLAARETELTSLRRELELALSAARGRLMARVDQALLEQRKQLRGYRVASRHAQARLADRLYQLQSRQGAGDE</sequence>
<evidence type="ECO:0008006" key="4">
    <source>
        <dbReference type="Google" id="ProtNLM"/>
    </source>
</evidence>
<keyword evidence="1" id="KW-0732">Signal</keyword>
<reference evidence="2 3" key="1">
    <citation type="journal article" date="2014" name="Genome Announc.">
        <title>Draft Genome Sequences of Marinobacter similis A3d10T and Marinobacter salarius R9SW1T.</title>
        <authorList>
            <person name="Ivanova E.P."/>
            <person name="Ng H.J."/>
            <person name="Webb H.K."/>
            <person name="Feng G."/>
            <person name="Oshima K."/>
            <person name="Hattori M."/>
            <person name="Ohkuma M."/>
            <person name="Sergeev A.F."/>
            <person name="Mikhailov V.V."/>
            <person name="Crawford R.J."/>
            <person name="Sawabe T."/>
        </authorList>
    </citation>
    <scope>NUCLEOTIDE SEQUENCE [LARGE SCALE GENOMIC DNA]</scope>
    <source>
        <strain evidence="2 3">A3d10</strain>
    </source>
</reference>
<dbReference type="HOGENOM" id="CLU_029512_0_0_6"/>
<evidence type="ECO:0000313" key="3">
    <source>
        <dbReference type="Proteomes" id="UP000061489"/>
    </source>
</evidence>
<evidence type="ECO:0000256" key="1">
    <source>
        <dbReference type="SAM" id="SignalP"/>
    </source>
</evidence>
<gene>
    <name evidence="2" type="ORF">AU14_00200</name>
</gene>
<proteinExistence type="predicted"/>
<keyword evidence="3" id="KW-1185">Reference proteome</keyword>
<dbReference type="Proteomes" id="UP000061489">
    <property type="component" value="Chromosome"/>
</dbReference>
<dbReference type="InterPro" id="IPR011990">
    <property type="entry name" value="TPR-like_helical_dom_sf"/>
</dbReference>
<dbReference type="Gene3D" id="1.25.40.10">
    <property type="entry name" value="Tetratricopeptide repeat domain"/>
    <property type="match status" value="1"/>
</dbReference>
<dbReference type="SUPFAM" id="SSF48452">
    <property type="entry name" value="TPR-like"/>
    <property type="match status" value="1"/>
</dbReference>
<accession>W5YFA3</accession>
<dbReference type="EMBL" id="CP007151">
    <property type="protein sequence ID" value="AHI27670.1"/>
    <property type="molecule type" value="Genomic_DNA"/>
</dbReference>
<feature type="chain" id="PRO_5004874671" description="Tetratricopeptide repeat protein" evidence="1">
    <location>
        <begin position="32"/>
        <end position="653"/>
    </location>
</feature>
<dbReference type="RefSeq" id="WP_041338093.1">
    <property type="nucleotide sequence ID" value="NZ_CP007151.1"/>
</dbReference>
<dbReference type="AlphaFoldDB" id="W5YFA3"/>